<keyword evidence="5 6" id="KW-0472">Membrane</keyword>
<name>A0A1J5RN39_9ZZZZ</name>
<evidence type="ECO:0000256" key="3">
    <source>
        <dbReference type="ARBA" id="ARBA00022692"/>
    </source>
</evidence>
<dbReference type="InterPro" id="IPR001626">
    <property type="entry name" value="ABC_TroCD"/>
</dbReference>
<protein>
    <submittedName>
        <fullName evidence="7">Manganese transport system membrane protein MntB</fullName>
    </submittedName>
</protein>
<feature type="transmembrane region" description="Helical" evidence="6">
    <location>
        <begin position="22"/>
        <end position="42"/>
    </location>
</feature>
<comment type="subcellular location">
    <subcellularLocation>
        <location evidence="1">Membrane</location>
        <topology evidence="1">Multi-pass membrane protein</topology>
    </subcellularLocation>
</comment>
<feature type="transmembrane region" description="Helical" evidence="6">
    <location>
        <begin position="76"/>
        <end position="95"/>
    </location>
</feature>
<dbReference type="InterPro" id="IPR037294">
    <property type="entry name" value="ABC_BtuC-like"/>
</dbReference>
<feature type="transmembrane region" description="Helical" evidence="6">
    <location>
        <begin position="102"/>
        <end position="122"/>
    </location>
</feature>
<reference evidence="7" key="1">
    <citation type="submission" date="2016-10" db="EMBL/GenBank/DDBJ databases">
        <title>Sequence of Gallionella enrichment culture.</title>
        <authorList>
            <person name="Poehlein A."/>
            <person name="Muehling M."/>
            <person name="Daniel R."/>
        </authorList>
    </citation>
    <scope>NUCLEOTIDE SEQUENCE</scope>
</reference>
<comment type="caution">
    <text evidence="7">The sequence shown here is derived from an EMBL/GenBank/DDBJ whole genome shotgun (WGS) entry which is preliminary data.</text>
</comment>
<feature type="transmembrane region" description="Helical" evidence="6">
    <location>
        <begin position="142"/>
        <end position="162"/>
    </location>
</feature>
<evidence type="ECO:0000256" key="4">
    <source>
        <dbReference type="ARBA" id="ARBA00022989"/>
    </source>
</evidence>
<dbReference type="PANTHER" id="PTHR30477">
    <property type="entry name" value="ABC-TRANSPORTER METAL-BINDING PROTEIN"/>
    <property type="match status" value="1"/>
</dbReference>
<organism evidence="7">
    <name type="scientific">mine drainage metagenome</name>
    <dbReference type="NCBI Taxonomy" id="410659"/>
    <lineage>
        <taxon>unclassified sequences</taxon>
        <taxon>metagenomes</taxon>
        <taxon>ecological metagenomes</taxon>
    </lineage>
</organism>
<feature type="transmembrane region" description="Helical" evidence="6">
    <location>
        <begin position="174"/>
        <end position="195"/>
    </location>
</feature>
<keyword evidence="4 6" id="KW-1133">Transmembrane helix</keyword>
<evidence type="ECO:0000256" key="5">
    <source>
        <dbReference type="ARBA" id="ARBA00023136"/>
    </source>
</evidence>
<accession>A0A1J5RN39</accession>
<evidence type="ECO:0000256" key="2">
    <source>
        <dbReference type="ARBA" id="ARBA00008034"/>
    </source>
</evidence>
<dbReference type="PANTHER" id="PTHR30477:SF13">
    <property type="entry name" value="IRON TRANSPORT SYSTEM MEMBRANE PROTEIN HI_0360-RELATED"/>
    <property type="match status" value="1"/>
</dbReference>
<dbReference type="Pfam" id="PF00950">
    <property type="entry name" value="ABC-3"/>
    <property type="match status" value="1"/>
</dbReference>
<dbReference type="Gene3D" id="1.10.3470.10">
    <property type="entry name" value="ABC transporter involved in vitamin B12 uptake, BtuC"/>
    <property type="match status" value="1"/>
</dbReference>
<dbReference type="AlphaFoldDB" id="A0A1J5RN39"/>
<proteinExistence type="inferred from homology"/>
<dbReference type="EMBL" id="MLJW01000137">
    <property type="protein sequence ID" value="OIQ97153.1"/>
    <property type="molecule type" value="Genomic_DNA"/>
</dbReference>
<comment type="similarity">
    <text evidence="2">Belongs to the ABC-3 integral membrane protein family.</text>
</comment>
<evidence type="ECO:0000256" key="1">
    <source>
        <dbReference type="ARBA" id="ARBA00004141"/>
    </source>
</evidence>
<feature type="transmembrane region" description="Helical" evidence="6">
    <location>
        <begin position="227"/>
        <end position="248"/>
    </location>
</feature>
<evidence type="ECO:0000313" key="7">
    <source>
        <dbReference type="EMBL" id="OIQ97153.1"/>
    </source>
</evidence>
<sequence>MTAMLHALFIAPFADFEFMRRALVACLALALGSGPMGVFLILRRMSLVGDALSHAIMPGAAVGFLLAGLSLPAMSLGGFVAGLLVALLSGVVARVSKQREDASFAAFYLISLAAGVLIVSTRGSNVDLMHVLFGSILAVDNASLLLVAGISSFTLLAFALVYRLLVVECFDPGFLRAVGGGGSGIHMLFLVLVVLNLVAGFQALGTLMAVGLMMLPAIASRFWVREVWSLALLSIAFAFLSGYAGLVISFQHNLPSGPAIVLFAGVLYVASFVFGRHGGLIATLWPGRHRRR</sequence>
<feature type="transmembrane region" description="Helical" evidence="6">
    <location>
        <begin position="201"/>
        <end position="220"/>
    </location>
</feature>
<evidence type="ECO:0000256" key="6">
    <source>
        <dbReference type="SAM" id="Phobius"/>
    </source>
</evidence>
<feature type="transmembrane region" description="Helical" evidence="6">
    <location>
        <begin position="51"/>
        <end position="70"/>
    </location>
</feature>
<keyword evidence="3 6" id="KW-0812">Transmembrane</keyword>
<dbReference type="GO" id="GO:0055085">
    <property type="term" value="P:transmembrane transport"/>
    <property type="evidence" value="ECO:0007669"/>
    <property type="project" value="InterPro"/>
</dbReference>
<gene>
    <name evidence="7" type="primary">mntB_2</name>
    <name evidence="7" type="ORF">GALL_208530</name>
</gene>
<dbReference type="GO" id="GO:0043190">
    <property type="term" value="C:ATP-binding cassette (ABC) transporter complex"/>
    <property type="evidence" value="ECO:0007669"/>
    <property type="project" value="InterPro"/>
</dbReference>
<dbReference type="SUPFAM" id="SSF81345">
    <property type="entry name" value="ABC transporter involved in vitamin B12 uptake, BtuC"/>
    <property type="match status" value="1"/>
</dbReference>
<dbReference type="GO" id="GO:0010043">
    <property type="term" value="P:response to zinc ion"/>
    <property type="evidence" value="ECO:0007669"/>
    <property type="project" value="TreeGrafter"/>
</dbReference>
<feature type="transmembrane region" description="Helical" evidence="6">
    <location>
        <begin position="260"/>
        <end position="285"/>
    </location>
</feature>